<dbReference type="RefSeq" id="WP_345432423.1">
    <property type="nucleotide sequence ID" value="NZ_BAABHK010000005.1"/>
</dbReference>
<reference evidence="2" key="1">
    <citation type="journal article" date="2019" name="Int. J. Syst. Evol. Microbiol.">
        <title>The Global Catalogue of Microorganisms (GCM) 10K type strain sequencing project: providing services to taxonomists for standard genome sequencing and annotation.</title>
        <authorList>
            <consortium name="The Broad Institute Genomics Platform"/>
            <consortium name="The Broad Institute Genome Sequencing Center for Infectious Disease"/>
            <person name="Wu L."/>
            <person name="Ma J."/>
        </authorList>
    </citation>
    <scope>NUCLEOTIDE SEQUENCE [LARGE SCALE GENOMIC DNA]</scope>
    <source>
        <strain evidence="2">JCM 17939</strain>
    </source>
</reference>
<dbReference type="EMBL" id="BAABHK010000005">
    <property type="protein sequence ID" value="GAA4627529.1"/>
    <property type="molecule type" value="Genomic_DNA"/>
</dbReference>
<proteinExistence type="predicted"/>
<sequence length="223" mass="25133">MGASMLYQVLEPLPDARSALLFARQLLARFGAGTPDMPALNFNDIATQEQFHHARQYFTCGTFLCSERDLQDSDVQELWKTLDRLGFRDTFPRWVETELQPELASLWPLPQKVQFQLMKGKTPSTFPIRDQDECTETEIDDAVAACGPLSIDIDWFSALRGLPSSNLCGVQLCLNSRWTEQCPEPAPGMHTVYLSIGTRNSDEAARDWLQGTGLRFGESQLGW</sequence>
<evidence type="ECO:0000313" key="2">
    <source>
        <dbReference type="Proteomes" id="UP001501442"/>
    </source>
</evidence>
<name>A0ABP8UBV2_9ACTN</name>
<comment type="caution">
    <text evidence="1">The sequence shown here is derived from an EMBL/GenBank/DDBJ whole genome shotgun (WGS) entry which is preliminary data.</text>
</comment>
<dbReference type="Proteomes" id="UP001501442">
    <property type="component" value="Unassembled WGS sequence"/>
</dbReference>
<protein>
    <submittedName>
        <fullName evidence="1">Uncharacterized protein</fullName>
    </submittedName>
</protein>
<gene>
    <name evidence="1" type="ORF">GCM10023196_040090</name>
</gene>
<evidence type="ECO:0000313" key="1">
    <source>
        <dbReference type="EMBL" id="GAA4627529.1"/>
    </source>
</evidence>
<accession>A0ABP8UBV2</accession>
<organism evidence="1 2">
    <name type="scientific">Actinoallomurus vinaceus</name>
    <dbReference type="NCBI Taxonomy" id="1080074"/>
    <lineage>
        <taxon>Bacteria</taxon>
        <taxon>Bacillati</taxon>
        <taxon>Actinomycetota</taxon>
        <taxon>Actinomycetes</taxon>
        <taxon>Streptosporangiales</taxon>
        <taxon>Thermomonosporaceae</taxon>
        <taxon>Actinoallomurus</taxon>
    </lineage>
</organism>
<keyword evidence="2" id="KW-1185">Reference proteome</keyword>